<reference evidence="2 3" key="1">
    <citation type="journal article" date="2020" name="Insects">
        <title>Bacteria Belonging to Pseudomonas typographi sp. nov. from the Bark Beetle Ips typographus Have Genomic Potential to Aid in the Host Ecology.</title>
        <authorList>
            <person name="Peral-Aranega E."/>
            <person name="Saati-Santamaria Z."/>
            <person name="Kolarik M."/>
            <person name="Rivas R."/>
            <person name="Garcia-Fraile P."/>
        </authorList>
    </citation>
    <scope>NUCLEOTIDE SEQUENCE [LARGE SCALE GENOMIC DNA]</scope>
    <source>
        <strain evidence="2 3">CA3A</strain>
    </source>
</reference>
<protein>
    <submittedName>
        <fullName evidence="2">Sulfurtransferase</fullName>
    </submittedName>
</protein>
<evidence type="ECO:0000313" key="2">
    <source>
        <dbReference type="EMBL" id="MBD1597744.1"/>
    </source>
</evidence>
<feature type="domain" description="Rhodanese" evidence="1">
    <location>
        <begin position="149"/>
        <end position="240"/>
    </location>
</feature>
<comment type="caution">
    <text evidence="2">The sequence shown here is derived from an EMBL/GenBank/DDBJ whole genome shotgun (WGS) entry which is preliminary data.</text>
</comment>
<organism evidence="2 3">
    <name type="scientific">Pseudomonas typographi</name>
    <dbReference type="NCBI Taxonomy" id="2715964"/>
    <lineage>
        <taxon>Bacteria</taxon>
        <taxon>Pseudomonadati</taxon>
        <taxon>Pseudomonadota</taxon>
        <taxon>Gammaproteobacteria</taxon>
        <taxon>Pseudomonadales</taxon>
        <taxon>Pseudomonadaceae</taxon>
        <taxon>Pseudomonas</taxon>
    </lineage>
</organism>
<evidence type="ECO:0000313" key="3">
    <source>
        <dbReference type="Proteomes" id="UP000805841"/>
    </source>
</evidence>
<sequence length="542" mass="57262">MTAQQPLHPVLPITPAELRQALAGSTELAVVDVRDPGVQARDGYILRSVNLALSTLELNLVRLLPRRAVPIVVVDGGDGALAKRAAAALAGFGYTQVRILAGGTAAWQREGGELFTGTSALSKGFGEFVELHYSTPHISAEQLHERLEAGEDLLVVDGRTLSEFEAFSIPGAYAIPNGELLHRLPALLPSPTTTVVVNCAGRTRSIIGAQTLINAGLPNPVVALENGTMDWLKAGFSLQHGVLNAAPAPGPEALGAAVEAAERLRRRFDLALIDSDTLARYQAEAEARALYLLDVRTSQEYRQGHLPGAQWAEAGQLVQGVDQHVGIQHARIVLIDDEHALRAAVAGSWLAQLGWGEVSILPLATAQSLVRGAPQPPLPGAVPQVPLVTAQDLAPALRAGEATLLDLADSPRYEAGHIPGAWFAVRAKLLDRAASLPGSGPLILTSPDGVLARYAVAELAPVLRRPLKALAEGTAGWVAAGLPLDTGPSHLWDDTDDVPRSPYHTGGDRLAAFKAYLDWEVGLVEQIQRDGTVGFFTHAPAA</sequence>
<feature type="domain" description="Rhodanese" evidence="1">
    <location>
        <begin position="286"/>
        <end position="371"/>
    </location>
</feature>
<proteinExistence type="predicted"/>
<dbReference type="PROSITE" id="PS50206">
    <property type="entry name" value="RHODANESE_3"/>
    <property type="match status" value="4"/>
</dbReference>
<dbReference type="RefSeq" id="WP_190417339.1">
    <property type="nucleotide sequence ID" value="NZ_JAAOCA010000003.1"/>
</dbReference>
<dbReference type="PANTHER" id="PTHR43031:SF1">
    <property type="entry name" value="PYRIDINE NUCLEOTIDE-DISULPHIDE OXIDOREDUCTASE"/>
    <property type="match status" value="1"/>
</dbReference>
<dbReference type="InterPro" id="IPR050229">
    <property type="entry name" value="GlpE_sulfurtransferase"/>
</dbReference>
<dbReference type="InterPro" id="IPR036873">
    <property type="entry name" value="Rhodanese-like_dom_sf"/>
</dbReference>
<gene>
    <name evidence="2" type="ORF">HAQ05_03315</name>
</gene>
<dbReference type="SMART" id="SM00450">
    <property type="entry name" value="RHOD"/>
    <property type="match status" value="4"/>
</dbReference>
<dbReference type="InterPro" id="IPR001763">
    <property type="entry name" value="Rhodanese-like_dom"/>
</dbReference>
<dbReference type="SUPFAM" id="SSF52821">
    <property type="entry name" value="Rhodanese/Cell cycle control phosphatase"/>
    <property type="match status" value="4"/>
</dbReference>
<feature type="domain" description="Rhodanese" evidence="1">
    <location>
        <begin position="398"/>
        <end position="486"/>
    </location>
</feature>
<dbReference type="Pfam" id="PF00581">
    <property type="entry name" value="Rhodanese"/>
    <property type="match status" value="4"/>
</dbReference>
<keyword evidence="3" id="KW-1185">Reference proteome</keyword>
<dbReference type="Gene3D" id="3.40.250.10">
    <property type="entry name" value="Rhodanese-like domain"/>
    <property type="match status" value="4"/>
</dbReference>
<feature type="domain" description="Rhodanese" evidence="1">
    <location>
        <begin position="24"/>
        <end position="116"/>
    </location>
</feature>
<dbReference type="Proteomes" id="UP000805841">
    <property type="component" value="Unassembled WGS sequence"/>
</dbReference>
<evidence type="ECO:0000259" key="1">
    <source>
        <dbReference type="PROSITE" id="PS50206"/>
    </source>
</evidence>
<dbReference type="EMBL" id="JAAOCA010000003">
    <property type="protein sequence ID" value="MBD1597744.1"/>
    <property type="molecule type" value="Genomic_DNA"/>
</dbReference>
<dbReference type="PANTHER" id="PTHR43031">
    <property type="entry name" value="FAD-DEPENDENT OXIDOREDUCTASE"/>
    <property type="match status" value="1"/>
</dbReference>
<name>A0ABR7YX80_9PSED</name>
<accession>A0ABR7YX80</accession>